<feature type="transmembrane region" description="Helical" evidence="1">
    <location>
        <begin position="173"/>
        <end position="195"/>
    </location>
</feature>
<feature type="transmembrane region" description="Helical" evidence="1">
    <location>
        <begin position="136"/>
        <end position="161"/>
    </location>
</feature>
<gene>
    <name evidence="2" type="ORF">H8B15_09675</name>
</gene>
<keyword evidence="1" id="KW-0812">Transmembrane</keyword>
<dbReference type="EMBL" id="JACSCY010000006">
    <property type="protein sequence ID" value="MBC6611192.1"/>
    <property type="molecule type" value="Genomic_DNA"/>
</dbReference>
<keyword evidence="1" id="KW-1133">Transmembrane helix</keyword>
<organism evidence="2 3">
    <name type="scientific">Hymenobacter citatus</name>
    <dbReference type="NCBI Taxonomy" id="2763506"/>
    <lineage>
        <taxon>Bacteria</taxon>
        <taxon>Pseudomonadati</taxon>
        <taxon>Bacteroidota</taxon>
        <taxon>Cytophagia</taxon>
        <taxon>Cytophagales</taxon>
        <taxon>Hymenobacteraceae</taxon>
        <taxon>Hymenobacter</taxon>
    </lineage>
</organism>
<feature type="transmembrane region" description="Helical" evidence="1">
    <location>
        <begin position="37"/>
        <end position="58"/>
    </location>
</feature>
<sequence length="289" mass="30886">MKTTLAPTSAFQLSTLGLPARWRRPVWLRLLHDSYPLLTWVGWLHVAVAAGAVVLGFLDHRTVTGLNVWVKPFKFGASGVLYLWTLGWLLADFPAVAQPKARRISRLAGITMAGEIVLICLQAARGTTSHFNVSSAFNGAVFGTMGVLIMVNTVAIVWALWLTFRHRPIGSVAWVWGIRLGLGLFLVGSMVGGAMSGRMAHTVGATDGGAGLPLLGWSTRAGDLRAAHFLGLHALQALPLAGWLLARMAPRLRAGVQTGAMALVALGYAGAVGWLYWRALSGLPLLARP</sequence>
<evidence type="ECO:0000256" key="1">
    <source>
        <dbReference type="SAM" id="Phobius"/>
    </source>
</evidence>
<keyword evidence="1" id="KW-0472">Membrane</keyword>
<dbReference type="Proteomes" id="UP000622017">
    <property type="component" value="Unassembled WGS sequence"/>
</dbReference>
<protein>
    <recommendedName>
        <fullName evidence="4">DUF2306 domain-containing protein</fullName>
    </recommendedName>
</protein>
<keyword evidence="3" id="KW-1185">Reference proteome</keyword>
<reference evidence="2 3" key="1">
    <citation type="submission" date="2020-08" db="EMBL/GenBank/DDBJ databases">
        <title>Hymenobacter sp.</title>
        <authorList>
            <person name="Kim M.K."/>
        </authorList>
    </citation>
    <scope>NUCLEOTIDE SEQUENCE [LARGE SCALE GENOMIC DNA]</scope>
    <source>
        <strain evidence="2 3">BT507</strain>
    </source>
</reference>
<evidence type="ECO:0000313" key="2">
    <source>
        <dbReference type="EMBL" id="MBC6611192.1"/>
    </source>
</evidence>
<feature type="transmembrane region" description="Helical" evidence="1">
    <location>
        <begin position="258"/>
        <end position="277"/>
    </location>
</feature>
<feature type="transmembrane region" description="Helical" evidence="1">
    <location>
        <begin position="104"/>
        <end position="124"/>
    </location>
</feature>
<evidence type="ECO:0008006" key="4">
    <source>
        <dbReference type="Google" id="ProtNLM"/>
    </source>
</evidence>
<feature type="transmembrane region" description="Helical" evidence="1">
    <location>
        <begin position="226"/>
        <end position="246"/>
    </location>
</feature>
<evidence type="ECO:0000313" key="3">
    <source>
        <dbReference type="Proteomes" id="UP000622017"/>
    </source>
</evidence>
<name>A0ABR7MJD3_9BACT</name>
<feature type="transmembrane region" description="Helical" evidence="1">
    <location>
        <begin position="78"/>
        <end position="97"/>
    </location>
</feature>
<proteinExistence type="predicted"/>
<accession>A0ABR7MJD3</accession>
<dbReference type="RefSeq" id="WP_187319484.1">
    <property type="nucleotide sequence ID" value="NZ_JACSCY010000006.1"/>
</dbReference>
<comment type="caution">
    <text evidence="2">The sequence shown here is derived from an EMBL/GenBank/DDBJ whole genome shotgun (WGS) entry which is preliminary data.</text>
</comment>